<organism evidence="2 3">
    <name type="scientific">Mytilus galloprovincialis</name>
    <name type="common">Mediterranean mussel</name>
    <dbReference type="NCBI Taxonomy" id="29158"/>
    <lineage>
        <taxon>Eukaryota</taxon>
        <taxon>Metazoa</taxon>
        <taxon>Spiralia</taxon>
        <taxon>Lophotrochozoa</taxon>
        <taxon>Mollusca</taxon>
        <taxon>Bivalvia</taxon>
        <taxon>Autobranchia</taxon>
        <taxon>Pteriomorphia</taxon>
        <taxon>Mytilida</taxon>
        <taxon>Mytiloidea</taxon>
        <taxon>Mytilidae</taxon>
        <taxon>Mytilinae</taxon>
        <taxon>Mytilus</taxon>
    </lineage>
</organism>
<evidence type="ECO:0000259" key="1">
    <source>
        <dbReference type="Pfam" id="PF05225"/>
    </source>
</evidence>
<dbReference type="Gene3D" id="1.10.10.60">
    <property type="entry name" value="Homeodomain-like"/>
    <property type="match status" value="2"/>
</dbReference>
<proteinExistence type="predicted"/>
<gene>
    <name evidence="2" type="ORF">MGAL_10B026425</name>
</gene>
<feature type="domain" description="HTH psq-type" evidence="1">
    <location>
        <begin position="103"/>
        <end position="139"/>
    </location>
</feature>
<dbReference type="SUPFAM" id="SSF46689">
    <property type="entry name" value="Homeodomain-like"/>
    <property type="match status" value="2"/>
</dbReference>
<name>A0A8B6F232_MYTGA</name>
<accession>A0A8B6F232</accession>
<keyword evidence="3" id="KW-1185">Reference proteome</keyword>
<comment type="caution">
    <text evidence="2">The sequence shown here is derived from an EMBL/GenBank/DDBJ whole genome shotgun (WGS) entry which is preliminary data.</text>
</comment>
<dbReference type="Pfam" id="PF05225">
    <property type="entry name" value="HTH_psq"/>
    <property type="match status" value="2"/>
</dbReference>
<evidence type="ECO:0000313" key="3">
    <source>
        <dbReference type="Proteomes" id="UP000596742"/>
    </source>
</evidence>
<dbReference type="OrthoDB" id="6742042at2759"/>
<dbReference type="InterPro" id="IPR009057">
    <property type="entry name" value="Homeodomain-like_sf"/>
</dbReference>
<evidence type="ECO:0000313" key="2">
    <source>
        <dbReference type="EMBL" id="VDI43386.1"/>
    </source>
</evidence>
<feature type="domain" description="HTH psq-type" evidence="1">
    <location>
        <begin position="45"/>
        <end position="87"/>
    </location>
</feature>
<dbReference type="GO" id="GO:0003677">
    <property type="term" value="F:DNA binding"/>
    <property type="evidence" value="ECO:0007669"/>
    <property type="project" value="InterPro"/>
</dbReference>
<dbReference type="InterPro" id="IPR007889">
    <property type="entry name" value="HTH_Psq"/>
</dbReference>
<dbReference type="AlphaFoldDB" id="A0A8B6F232"/>
<dbReference type="EMBL" id="UYJE01006149">
    <property type="protein sequence ID" value="VDI43386.1"/>
    <property type="molecule type" value="Genomic_DNA"/>
</dbReference>
<sequence length="157" mass="18488">MGRVKEIVDANMRFDLKMDCLEYQLIFDFSWRGKKRANFYRNYDPQKLENALDAVLKGSMSQHQAARVFGVPQGTIFNRLAKQHPFHGKKRRSNVGYKQYYNNQMETALKAVFDNHMTHKDAAVKFGVPRSTITRRLRQYISDRQISEQKDKTQHNS</sequence>
<dbReference type="Proteomes" id="UP000596742">
    <property type="component" value="Unassembled WGS sequence"/>
</dbReference>
<reference evidence="2" key="1">
    <citation type="submission" date="2018-11" db="EMBL/GenBank/DDBJ databases">
        <authorList>
            <person name="Alioto T."/>
            <person name="Alioto T."/>
        </authorList>
    </citation>
    <scope>NUCLEOTIDE SEQUENCE</scope>
</reference>
<protein>
    <recommendedName>
        <fullName evidence="1">HTH psq-type domain-containing protein</fullName>
    </recommendedName>
</protein>